<accession>A0A7W7G9G3</accession>
<organism evidence="2 3">
    <name type="scientific">Sphaerisporangium siamense</name>
    <dbReference type="NCBI Taxonomy" id="795645"/>
    <lineage>
        <taxon>Bacteria</taxon>
        <taxon>Bacillati</taxon>
        <taxon>Actinomycetota</taxon>
        <taxon>Actinomycetes</taxon>
        <taxon>Streptosporangiales</taxon>
        <taxon>Streptosporangiaceae</taxon>
        <taxon>Sphaerisporangium</taxon>
    </lineage>
</organism>
<protein>
    <submittedName>
        <fullName evidence="2">Uncharacterized protein</fullName>
    </submittedName>
</protein>
<evidence type="ECO:0000313" key="2">
    <source>
        <dbReference type="EMBL" id="MBB4700494.1"/>
    </source>
</evidence>
<evidence type="ECO:0000256" key="1">
    <source>
        <dbReference type="SAM" id="Phobius"/>
    </source>
</evidence>
<reference evidence="2 3" key="1">
    <citation type="submission" date="2020-08" db="EMBL/GenBank/DDBJ databases">
        <title>Sequencing the genomes of 1000 actinobacteria strains.</title>
        <authorList>
            <person name="Klenk H.-P."/>
        </authorList>
    </citation>
    <scope>NUCLEOTIDE SEQUENCE [LARGE SCALE GENOMIC DNA]</scope>
    <source>
        <strain evidence="2 3">DSM 45784</strain>
    </source>
</reference>
<feature type="transmembrane region" description="Helical" evidence="1">
    <location>
        <begin position="177"/>
        <end position="195"/>
    </location>
</feature>
<comment type="caution">
    <text evidence="2">The sequence shown here is derived from an EMBL/GenBank/DDBJ whole genome shotgun (WGS) entry which is preliminary data.</text>
</comment>
<keyword evidence="3" id="KW-1185">Reference proteome</keyword>
<keyword evidence="1" id="KW-1133">Transmembrane helix</keyword>
<dbReference type="RefSeq" id="WP_184878771.1">
    <property type="nucleotide sequence ID" value="NZ_BOOV01000034.1"/>
</dbReference>
<dbReference type="EMBL" id="JACHND010000001">
    <property type="protein sequence ID" value="MBB4700494.1"/>
    <property type="molecule type" value="Genomic_DNA"/>
</dbReference>
<proteinExistence type="predicted"/>
<name>A0A7W7G9G3_9ACTN</name>
<gene>
    <name evidence="2" type="ORF">BJ982_002038</name>
</gene>
<keyword evidence="1" id="KW-0472">Membrane</keyword>
<feature type="transmembrane region" description="Helical" evidence="1">
    <location>
        <begin position="12"/>
        <end position="29"/>
    </location>
</feature>
<keyword evidence="1" id="KW-0812">Transmembrane</keyword>
<dbReference type="AlphaFoldDB" id="A0A7W7G9G3"/>
<sequence>MNAHDALPDGRYLLLFFAGLALTLLFGVSSDIRLGRTLREIEAATGDRPEDGAAIREHVGSTPGRVLKRLVARAWLNRVRPSRCERLAAFVNSLGAAIVGGSLGRDLHMQWTADLRSSKNQGRIPPELLLEALGNFIGSFKILVSERILEFLRTRYEMQCRVGAGFLDFVARSKSTAFVLVGLPGVSAVTLFAYVLGGEQLAYALLGASVYAVPNRAMKWQAERLLAIRTRLATRENEPERT</sequence>
<dbReference type="Proteomes" id="UP000542210">
    <property type="component" value="Unassembled WGS sequence"/>
</dbReference>
<evidence type="ECO:0000313" key="3">
    <source>
        <dbReference type="Proteomes" id="UP000542210"/>
    </source>
</evidence>